<feature type="transmembrane region" description="Helical" evidence="4">
    <location>
        <begin position="319"/>
        <end position="340"/>
    </location>
</feature>
<dbReference type="EMBL" id="QXFH01000064">
    <property type="protein sequence ID" value="RIV36299.1"/>
    <property type="molecule type" value="Genomic_DNA"/>
</dbReference>
<dbReference type="PANTHER" id="PTHR43280">
    <property type="entry name" value="ARAC-FAMILY TRANSCRIPTIONAL REGULATOR"/>
    <property type="match status" value="1"/>
</dbReference>
<name>A0A3A1ND14_9FLAO</name>
<comment type="caution">
    <text evidence="6">The sequence shown here is derived from an EMBL/GenBank/DDBJ whole genome shotgun (WGS) entry which is preliminary data.</text>
</comment>
<evidence type="ECO:0000313" key="6">
    <source>
        <dbReference type="EMBL" id="RIV36299.1"/>
    </source>
</evidence>
<gene>
    <name evidence="6" type="ORF">D2V08_02910</name>
</gene>
<feature type="transmembrane region" description="Helical" evidence="4">
    <location>
        <begin position="346"/>
        <end position="364"/>
    </location>
</feature>
<dbReference type="Gene3D" id="1.10.10.60">
    <property type="entry name" value="Homeodomain-like"/>
    <property type="match status" value="2"/>
</dbReference>
<dbReference type="SUPFAM" id="SSF46689">
    <property type="entry name" value="Homeodomain-like"/>
    <property type="match status" value="1"/>
</dbReference>
<protein>
    <submittedName>
        <fullName evidence="6">AraC family transcriptional regulator</fullName>
    </submittedName>
</protein>
<keyword evidence="3" id="KW-0804">Transcription</keyword>
<dbReference type="Pfam" id="PF12833">
    <property type="entry name" value="HTH_18"/>
    <property type="match status" value="1"/>
</dbReference>
<dbReference type="InterPro" id="IPR018062">
    <property type="entry name" value="HTH_AraC-typ_CS"/>
</dbReference>
<dbReference type="GO" id="GO:0003700">
    <property type="term" value="F:DNA-binding transcription factor activity"/>
    <property type="evidence" value="ECO:0007669"/>
    <property type="project" value="InterPro"/>
</dbReference>
<evidence type="ECO:0000259" key="5">
    <source>
        <dbReference type="PROSITE" id="PS01124"/>
    </source>
</evidence>
<dbReference type="PANTHER" id="PTHR43280:SF29">
    <property type="entry name" value="ARAC-FAMILY TRANSCRIPTIONAL REGULATOR"/>
    <property type="match status" value="1"/>
</dbReference>
<evidence type="ECO:0000256" key="3">
    <source>
        <dbReference type="ARBA" id="ARBA00023163"/>
    </source>
</evidence>
<dbReference type="Proteomes" id="UP000266067">
    <property type="component" value="Unassembled WGS sequence"/>
</dbReference>
<reference evidence="6 7" key="1">
    <citation type="submission" date="2018-08" db="EMBL/GenBank/DDBJ databases">
        <title>Proposal of Muricauda 72 sp.nov. and Muricauda NH166 sp.nov., isolated from seawater.</title>
        <authorList>
            <person name="Cheng H."/>
            <person name="Wu Y.-H."/>
            <person name="Guo L.-L."/>
            <person name="Xu X.-W."/>
        </authorList>
    </citation>
    <scope>NUCLEOTIDE SEQUENCE [LARGE SCALE GENOMIC DNA]</scope>
    <source>
        <strain evidence="6 7">KCTC 22173</strain>
    </source>
</reference>
<evidence type="ECO:0000256" key="1">
    <source>
        <dbReference type="ARBA" id="ARBA00023015"/>
    </source>
</evidence>
<keyword evidence="2" id="KW-0238">DNA-binding</keyword>
<proteinExistence type="predicted"/>
<evidence type="ECO:0000313" key="7">
    <source>
        <dbReference type="Proteomes" id="UP000266067"/>
    </source>
</evidence>
<evidence type="ECO:0000256" key="2">
    <source>
        <dbReference type="ARBA" id="ARBA00023125"/>
    </source>
</evidence>
<feature type="domain" description="HTH araC/xylS-type" evidence="5">
    <location>
        <begin position="396"/>
        <end position="502"/>
    </location>
</feature>
<dbReference type="SMART" id="SM00342">
    <property type="entry name" value="HTH_ARAC"/>
    <property type="match status" value="1"/>
</dbReference>
<dbReference type="PROSITE" id="PS00041">
    <property type="entry name" value="HTH_ARAC_FAMILY_1"/>
    <property type="match status" value="1"/>
</dbReference>
<feature type="transmembrane region" description="Helical" evidence="4">
    <location>
        <begin position="278"/>
        <end position="299"/>
    </location>
</feature>
<feature type="transmembrane region" description="Helical" evidence="4">
    <location>
        <begin position="171"/>
        <end position="195"/>
    </location>
</feature>
<dbReference type="AlphaFoldDB" id="A0A3A1ND14"/>
<dbReference type="InterPro" id="IPR018060">
    <property type="entry name" value="HTH_AraC"/>
</dbReference>
<keyword evidence="1" id="KW-0805">Transcription regulation</keyword>
<feature type="transmembrane region" description="Helical" evidence="4">
    <location>
        <begin position="233"/>
        <end position="253"/>
    </location>
</feature>
<feature type="transmembrane region" description="Helical" evidence="4">
    <location>
        <begin position="137"/>
        <end position="159"/>
    </location>
</feature>
<dbReference type="OrthoDB" id="5492415at2"/>
<feature type="transmembrane region" description="Helical" evidence="4">
    <location>
        <begin position="201"/>
        <end position="221"/>
    </location>
</feature>
<organism evidence="6 7">
    <name type="scientific">Flagellimonas lutimaris</name>
    <dbReference type="NCBI Taxonomy" id="475082"/>
    <lineage>
        <taxon>Bacteria</taxon>
        <taxon>Pseudomonadati</taxon>
        <taxon>Bacteroidota</taxon>
        <taxon>Flavobacteriia</taxon>
        <taxon>Flavobacteriales</taxon>
        <taxon>Flavobacteriaceae</taxon>
        <taxon>Flagellimonas</taxon>
    </lineage>
</organism>
<dbReference type="RefSeq" id="WP_119606612.1">
    <property type="nucleotide sequence ID" value="NZ_QXFH01000064.1"/>
</dbReference>
<evidence type="ECO:0000256" key="4">
    <source>
        <dbReference type="SAM" id="Phobius"/>
    </source>
</evidence>
<accession>A0A3A1ND14</accession>
<dbReference type="InterPro" id="IPR009057">
    <property type="entry name" value="Homeodomain-like_sf"/>
</dbReference>
<dbReference type="GO" id="GO:0043565">
    <property type="term" value="F:sequence-specific DNA binding"/>
    <property type="evidence" value="ECO:0007669"/>
    <property type="project" value="InterPro"/>
</dbReference>
<dbReference type="PROSITE" id="PS01124">
    <property type="entry name" value="HTH_ARAC_FAMILY_2"/>
    <property type="match status" value="1"/>
</dbReference>
<keyword evidence="4" id="KW-1133">Transmembrane helix</keyword>
<keyword evidence="4" id="KW-0472">Membrane</keyword>
<sequence>MRQSTKYIVLMFLWLNSMLAFGITLSSGYAGIPTPTAETFKDSLDWADYYFNIHRFKEAVPLYKKNLEVSNKGQETHILKKLALCEAALDHPKESIAYIYDYFNIEFKPTFLLHEDFDGIRDEQSFAKLSGTVLPKFTVWSTFYFFVSLIGFYVTFVLFINKKIDKQARILIATFVFIHSLFILNICVNQTNYVFEFPHTYLMSTWSSLLYGPLLFLYFKRVSKSTDLNKKDLWHLLPTVALTTYLFLTVYGFSGSYKVTQMLQRLEEGLNPGDSTKLLLLVVLKAISLGVYALFVHWIQTKNKEGLSKKTRIWQKNIYMIHVSYVAIYVIYGGLIIAGINSGTFYHAPIVLMSAMVLYVGYAANVQPDVFSGLYSYTNRLFPKYVKSGLTDSLSNELKQNLSDLFQNEKLYRNNDINLDMVANKLDTTRHNASQLINEHFNMSFREFVNSHRIQEAKELLEKENELNIIDIAYEVGYNNKVSFNKAFKKDTQLTPSEYINNLNQG</sequence>
<keyword evidence="4" id="KW-0812">Transmembrane</keyword>
<feature type="transmembrane region" description="Helical" evidence="4">
    <location>
        <begin position="7"/>
        <end position="32"/>
    </location>
</feature>
<keyword evidence="7" id="KW-1185">Reference proteome</keyword>